<dbReference type="Pfam" id="PF01761">
    <property type="entry name" value="DHQ_synthase"/>
    <property type="match status" value="1"/>
</dbReference>
<feature type="domain" description="3-dehydroquinate synthase C-terminal" evidence="12">
    <location>
        <begin position="176"/>
        <end position="319"/>
    </location>
</feature>
<dbReference type="CDD" id="cd08195">
    <property type="entry name" value="DHQS"/>
    <property type="match status" value="1"/>
</dbReference>
<name>A0ABN1MDE4_9FLAO</name>
<dbReference type="EMBL" id="BAAAFG010000001">
    <property type="protein sequence ID" value="GAA0871082.1"/>
    <property type="molecule type" value="Genomic_DNA"/>
</dbReference>
<keyword evidence="5" id="KW-0547">Nucleotide-binding</keyword>
<dbReference type="NCBIfam" id="TIGR01357">
    <property type="entry name" value="aroB"/>
    <property type="match status" value="1"/>
</dbReference>
<organism evidence="13 14">
    <name type="scientific">Gangjinia marincola</name>
    <dbReference type="NCBI Taxonomy" id="578463"/>
    <lineage>
        <taxon>Bacteria</taxon>
        <taxon>Pseudomonadati</taxon>
        <taxon>Bacteroidota</taxon>
        <taxon>Flavobacteriia</taxon>
        <taxon>Flavobacteriales</taxon>
        <taxon>Flavobacteriaceae</taxon>
        <taxon>Gangjinia</taxon>
    </lineage>
</organism>
<evidence type="ECO:0000256" key="8">
    <source>
        <dbReference type="ARBA" id="ARBA00023239"/>
    </source>
</evidence>
<dbReference type="InterPro" id="IPR056179">
    <property type="entry name" value="DHQS_C"/>
</dbReference>
<proteinExistence type="predicted"/>
<dbReference type="Pfam" id="PF24621">
    <property type="entry name" value="DHQS_C"/>
    <property type="match status" value="1"/>
</dbReference>
<dbReference type="PANTHER" id="PTHR43622:SF1">
    <property type="entry name" value="3-DEHYDROQUINATE SYNTHASE"/>
    <property type="match status" value="1"/>
</dbReference>
<evidence type="ECO:0000313" key="14">
    <source>
        <dbReference type="Proteomes" id="UP001500507"/>
    </source>
</evidence>
<accession>A0ABN1MDE4</accession>
<evidence type="ECO:0000256" key="2">
    <source>
        <dbReference type="ARBA" id="ARBA00001941"/>
    </source>
</evidence>
<comment type="cofactor">
    <cofactor evidence="2">
        <name>Co(2+)</name>
        <dbReference type="ChEBI" id="CHEBI:48828"/>
    </cofactor>
</comment>
<gene>
    <name evidence="13" type="primary">aroB</name>
    <name evidence="13" type="ORF">GCM10009117_02270</name>
</gene>
<dbReference type="PANTHER" id="PTHR43622">
    <property type="entry name" value="3-DEHYDROQUINATE SYNTHASE"/>
    <property type="match status" value="1"/>
</dbReference>
<comment type="caution">
    <text evidence="13">The sequence shown here is derived from an EMBL/GenBank/DDBJ whole genome shotgun (WGS) entry which is preliminary data.</text>
</comment>
<keyword evidence="6" id="KW-0862">Zinc</keyword>
<dbReference type="SUPFAM" id="SSF56796">
    <property type="entry name" value="Dehydroquinate synthase-like"/>
    <property type="match status" value="1"/>
</dbReference>
<dbReference type="PIRSF" id="PIRSF001455">
    <property type="entry name" value="DHQ_synth"/>
    <property type="match status" value="1"/>
</dbReference>
<evidence type="ECO:0000259" key="11">
    <source>
        <dbReference type="Pfam" id="PF01761"/>
    </source>
</evidence>
<protein>
    <recommendedName>
        <fullName evidence="10">3-dehydroquinate synthase</fullName>
        <ecNumber evidence="10">4.2.3.4</ecNumber>
    </recommendedName>
</protein>
<dbReference type="RefSeq" id="WP_343762711.1">
    <property type="nucleotide sequence ID" value="NZ_BAAAFG010000001.1"/>
</dbReference>
<keyword evidence="9" id="KW-0170">Cobalt</keyword>
<keyword evidence="4" id="KW-0479">Metal-binding</keyword>
<dbReference type="Gene3D" id="1.20.1090.10">
    <property type="entry name" value="Dehydroquinate synthase-like - alpha domain"/>
    <property type="match status" value="1"/>
</dbReference>
<evidence type="ECO:0000256" key="5">
    <source>
        <dbReference type="ARBA" id="ARBA00022741"/>
    </source>
</evidence>
<comment type="cofactor">
    <cofactor evidence="1">
        <name>NAD(+)</name>
        <dbReference type="ChEBI" id="CHEBI:57540"/>
    </cofactor>
</comment>
<evidence type="ECO:0000256" key="3">
    <source>
        <dbReference type="ARBA" id="ARBA00003485"/>
    </source>
</evidence>
<keyword evidence="7" id="KW-0520">NAD</keyword>
<comment type="function">
    <text evidence="3">Catalyzes the conversion of 3-deoxy-D-arabino-heptulosonate 7-phosphate (DAHP) to dehydroquinate (DHQ).</text>
</comment>
<dbReference type="InterPro" id="IPR030960">
    <property type="entry name" value="DHQS/DOIS_N"/>
</dbReference>
<feature type="domain" description="3-dehydroquinate synthase N-terminal" evidence="11">
    <location>
        <begin position="62"/>
        <end position="173"/>
    </location>
</feature>
<evidence type="ECO:0000313" key="13">
    <source>
        <dbReference type="EMBL" id="GAA0871082.1"/>
    </source>
</evidence>
<sequence length="355" mass="39996">MQSFNSAGSRVCFNEQGYKDLNHFLSGQDYSKIFILVDSNTHEFCLATFLQELETELIIEIIEIEPGEEQKTIETCSGVWNALSELEADRKALMINLGGGMVTDLGGFVALTYKRGIDYINVPTSLLAMVDASVGGKTGVDLGKLKNQIGVIQAGKMVLIDTTFLATLPHNELLSGLAEVLKHGLIRDRDYWNKTITTEAFDNDVLNELIYKSVQIKHTVVTEDPEERGLRKILNFGHTLGHAIESYFLQHPYKEHLLHGEAIAIGMVLECYLSTQILGFSKEDLDKIKYEMSRRFAKVEIEQEEIASIIELMKFDKKNSHGNINFVLLKEIGHPEVDHQVAEELIYKAFDYYAA</sequence>
<evidence type="ECO:0000259" key="12">
    <source>
        <dbReference type="Pfam" id="PF24621"/>
    </source>
</evidence>
<dbReference type="Gene3D" id="3.40.50.1970">
    <property type="match status" value="1"/>
</dbReference>
<evidence type="ECO:0000256" key="10">
    <source>
        <dbReference type="NCBIfam" id="TIGR01357"/>
    </source>
</evidence>
<dbReference type="Proteomes" id="UP001500507">
    <property type="component" value="Unassembled WGS sequence"/>
</dbReference>
<evidence type="ECO:0000256" key="4">
    <source>
        <dbReference type="ARBA" id="ARBA00022723"/>
    </source>
</evidence>
<dbReference type="EC" id="4.2.3.4" evidence="10"/>
<evidence type="ECO:0000256" key="6">
    <source>
        <dbReference type="ARBA" id="ARBA00022833"/>
    </source>
</evidence>
<dbReference type="InterPro" id="IPR016037">
    <property type="entry name" value="DHQ_synth_AroB"/>
</dbReference>
<dbReference type="InterPro" id="IPR050071">
    <property type="entry name" value="Dehydroquinate_synthase"/>
</dbReference>
<reference evidence="13 14" key="1">
    <citation type="journal article" date="2019" name="Int. J. Syst. Evol. Microbiol.">
        <title>The Global Catalogue of Microorganisms (GCM) 10K type strain sequencing project: providing services to taxonomists for standard genome sequencing and annotation.</title>
        <authorList>
            <consortium name="The Broad Institute Genomics Platform"/>
            <consortium name="The Broad Institute Genome Sequencing Center for Infectious Disease"/>
            <person name="Wu L."/>
            <person name="Ma J."/>
        </authorList>
    </citation>
    <scope>NUCLEOTIDE SEQUENCE [LARGE SCALE GENOMIC DNA]</scope>
    <source>
        <strain evidence="13 14">JCM 16082</strain>
    </source>
</reference>
<dbReference type="InterPro" id="IPR030963">
    <property type="entry name" value="DHQ_synth_fam"/>
</dbReference>
<evidence type="ECO:0000256" key="1">
    <source>
        <dbReference type="ARBA" id="ARBA00001911"/>
    </source>
</evidence>
<keyword evidence="8" id="KW-0456">Lyase</keyword>
<evidence type="ECO:0000256" key="7">
    <source>
        <dbReference type="ARBA" id="ARBA00023027"/>
    </source>
</evidence>
<evidence type="ECO:0000256" key="9">
    <source>
        <dbReference type="ARBA" id="ARBA00023285"/>
    </source>
</evidence>
<keyword evidence="14" id="KW-1185">Reference proteome</keyword>